<evidence type="ECO:0000256" key="5">
    <source>
        <dbReference type="ARBA" id="ARBA00022777"/>
    </source>
</evidence>
<dbReference type="EC" id="2.7.11.1" evidence="1"/>
<dbReference type="Pfam" id="PF08912">
    <property type="entry name" value="Rho_Binding"/>
    <property type="match status" value="1"/>
</dbReference>
<organism evidence="10 11">
    <name type="scientific">Cirrhinus mrigala</name>
    <name type="common">Mrigala</name>
    <dbReference type="NCBI Taxonomy" id="683832"/>
    <lineage>
        <taxon>Eukaryota</taxon>
        <taxon>Metazoa</taxon>
        <taxon>Chordata</taxon>
        <taxon>Craniata</taxon>
        <taxon>Vertebrata</taxon>
        <taxon>Euteleostomi</taxon>
        <taxon>Actinopterygii</taxon>
        <taxon>Neopterygii</taxon>
        <taxon>Teleostei</taxon>
        <taxon>Ostariophysi</taxon>
        <taxon>Cypriniformes</taxon>
        <taxon>Cyprinidae</taxon>
        <taxon>Labeoninae</taxon>
        <taxon>Labeonini</taxon>
        <taxon>Cirrhinus</taxon>
    </lineage>
</organism>
<sequence>DSLAAQLEITLTKADSEQLARSIAEEQYSDLEKEKIMKELEIKEMMARHRQELAEKDTTITS</sequence>
<keyword evidence="5" id="KW-0418">Kinase</keyword>
<accession>A0ABD0PVV2</accession>
<evidence type="ECO:0000256" key="3">
    <source>
        <dbReference type="ARBA" id="ARBA00022679"/>
    </source>
</evidence>
<dbReference type="InterPro" id="IPR015008">
    <property type="entry name" value="ROCK_Rho-bd_dom"/>
</dbReference>
<keyword evidence="3" id="KW-0808">Transferase</keyword>
<feature type="non-terminal residue" evidence="10">
    <location>
        <position position="62"/>
    </location>
</feature>
<feature type="domain" description="RhoBD" evidence="9">
    <location>
        <begin position="6"/>
        <end position="61"/>
    </location>
</feature>
<gene>
    <name evidence="10" type="ORF">M9458_027068</name>
</gene>
<feature type="non-terminal residue" evidence="10">
    <location>
        <position position="1"/>
    </location>
</feature>
<name>A0ABD0PVV2_CIRMR</name>
<dbReference type="Proteomes" id="UP001529510">
    <property type="component" value="Unassembled WGS sequence"/>
</dbReference>
<evidence type="ECO:0000313" key="10">
    <source>
        <dbReference type="EMBL" id="KAL0178174.1"/>
    </source>
</evidence>
<keyword evidence="6" id="KW-0067">ATP-binding</keyword>
<evidence type="ECO:0000313" key="11">
    <source>
        <dbReference type="Proteomes" id="UP001529510"/>
    </source>
</evidence>
<dbReference type="GO" id="GO:0005524">
    <property type="term" value="F:ATP binding"/>
    <property type="evidence" value="ECO:0007669"/>
    <property type="project" value="UniProtKB-KW"/>
</dbReference>
<evidence type="ECO:0000256" key="1">
    <source>
        <dbReference type="ARBA" id="ARBA00012513"/>
    </source>
</evidence>
<evidence type="ECO:0000259" key="9">
    <source>
        <dbReference type="Pfam" id="PF08912"/>
    </source>
</evidence>
<proteinExistence type="predicted"/>
<protein>
    <recommendedName>
        <fullName evidence="1">non-specific serine/threonine protein kinase</fullName>
        <ecNumber evidence="1">2.7.11.1</ecNumber>
    </recommendedName>
</protein>
<keyword evidence="2" id="KW-0723">Serine/threonine-protein kinase</keyword>
<reference evidence="10 11" key="1">
    <citation type="submission" date="2024-05" db="EMBL/GenBank/DDBJ databases">
        <title>Genome sequencing and assembly of Indian major carp, Cirrhinus mrigala (Hamilton, 1822).</title>
        <authorList>
            <person name="Mohindra V."/>
            <person name="Chowdhury L.M."/>
            <person name="Lal K."/>
            <person name="Jena J.K."/>
        </authorList>
    </citation>
    <scope>NUCLEOTIDE SEQUENCE [LARGE SCALE GENOMIC DNA]</scope>
    <source>
        <strain evidence="10">CM1030</strain>
        <tissue evidence="10">Blood</tissue>
    </source>
</reference>
<evidence type="ECO:0000256" key="4">
    <source>
        <dbReference type="ARBA" id="ARBA00022741"/>
    </source>
</evidence>
<keyword evidence="4" id="KW-0547">Nucleotide-binding</keyword>
<comment type="caution">
    <text evidence="10">The sequence shown here is derived from an EMBL/GenBank/DDBJ whole genome shotgun (WGS) entry which is preliminary data.</text>
</comment>
<evidence type="ECO:0000256" key="7">
    <source>
        <dbReference type="ARBA" id="ARBA00023054"/>
    </source>
</evidence>
<dbReference type="EMBL" id="JAMKFB020000013">
    <property type="protein sequence ID" value="KAL0178174.1"/>
    <property type="molecule type" value="Genomic_DNA"/>
</dbReference>
<dbReference type="GO" id="GO:0004674">
    <property type="term" value="F:protein serine/threonine kinase activity"/>
    <property type="evidence" value="ECO:0007669"/>
    <property type="project" value="UniProtKB-KW"/>
</dbReference>
<evidence type="ECO:0000256" key="8">
    <source>
        <dbReference type="SAM" id="Coils"/>
    </source>
</evidence>
<evidence type="ECO:0000256" key="6">
    <source>
        <dbReference type="ARBA" id="ARBA00022840"/>
    </source>
</evidence>
<dbReference type="AlphaFoldDB" id="A0ABD0PVV2"/>
<keyword evidence="11" id="KW-1185">Reference proteome</keyword>
<evidence type="ECO:0000256" key="2">
    <source>
        <dbReference type="ARBA" id="ARBA00022527"/>
    </source>
</evidence>
<keyword evidence="7 8" id="KW-0175">Coiled coil</keyword>
<feature type="coiled-coil region" evidence="8">
    <location>
        <begin position="14"/>
        <end position="48"/>
    </location>
</feature>